<dbReference type="RefSeq" id="WP_386256313.1">
    <property type="nucleotide sequence ID" value="NZ_JBHTRV010000012.1"/>
</dbReference>
<reference evidence="2 3" key="1">
    <citation type="submission" date="2024-09" db="EMBL/GenBank/DDBJ databases">
        <title>The Natural Products Discovery Center: Release of the First 8490 Sequenced Strains for Exploring Actinobacteria Biosynthetic Diversity.</title>
        <authorList>
            <person name="Kalkreuter E."/>
            <person name="Kautsar S.A."/>
            <person name="Yang D."/>
            <person name="Bader C.D."/>
            <person name="Teijaro C.N."/>
            <person name="Fluegel L."/>
            <person name="Davis C.M."/>
            <person name="Simpson J.R."/>
            <person name="Lauterbach L."/>
            <person name="Steele A.D."/>
            <person name="Gui C."/>
            <person name="Meng S."/>
            <person name="Li G."/>
            <person name="Viehrig K."/>
            <person name="Ye F."/>
            <person name="Su P."/>
            <person name="Kiefer A.F."/>
            <person name="Nichols A."/>
            <person name="Cepeda A.J."/>
            <person name="Yan W."/>
            <person name="Fan B."/>
            <person name="Jiang Y."/>
            <person name="Adhikari A."/>
            <person name="Zheng C.-J."/>
            <person name="Schuster L."/>
            <person name="Cowan T.M."/>
            <person name="Smanski M.J."/>
            <person name="Chevrette M.G."/>
            <person name="De Carvalho L.P.S."/>
            <person name="Shen B."/>
        </authorList>
    </citation>
    <scope>NUCLEOTIDE SEQUENCE [LARGE SCALE GENOMIC DNA]</scope>
    <source>
        <strain evidence="2 3">NPDC056472</strain>
    </source>
</reference>
<keyword evidence="1" id="KW-0472">Membrane</keyword>
<dbReference type="EMBL" id="JBHTRV010000012">
    <property type="protein sequence ID" value="MFE5981704.1"/>
    <property type="molecule type" value="Genomic_DNA"/>
</dbReference>
<evidence type="ECO:0000313" key="2">
    <source>
        <dbReference type="EMBL" id="MFE5981704.1"/>
    </source>
</evidence>
<sequence length="118" mass="12263">MAIGGERYERRADRPGDWLLALAVADTAVSVLAGFGWLALAAGMYLEAASVDPGEPEVSGHPAIALLACAVLVSLAVTWPLRSARRARLRQAAHALIAVRLGGVLLVTALLARALLDG</sequence>
<comment type="caution">
    <text evidence="2">The sequence shown here is derived from an EMBL/GenBank/DDBJ whole genome shotgun (WGS) entry which is preliminary data.</text>
</comment>
<name>A0ABW6IWM0_STRWE</name>
<accession>A0ABW6IWM0</accession>
<feature type="transmembrane region" description="Helical" evidence="1">
    <location>
        <begin position="60"/>
        <end position="81"/>
    </location>
</feature>
<feature type="transmembrane region" description="Helical" evidence="1">
    <location>
        <begin position="18"/>
        <end position="40"/>
    </location>
</feature>
<keyword evidence="1" id="KW-1133">Transmembrane helix</keyword>
<evidence type="ECO:0000313" key="3">
    <source>
        <dbReference type="Proteomes" id="UP001600424"/>
    </source>
</evidence>
<keyword evidence="3" id="KW-1185">Reference proteome</keyword>
<gene>
    <name evidence="2" type="ORF">ACFQ63_18610</name>
</gene>
<protein>
    <submittedName>
        <fullName evidence="2">Uncharacterized protein</fullName>
    </submittedName>
</protein>
<feature type="transmembrane region" description="Helical" evidence="1">
    <location>
        <begin position="93"/>
        <end position="116"/>
    </location>
</feature>
<keyword evidence="1" id="KW-0812">Transmembrane</keyword>
<proteinExistence type="predicted"/>
<dbReference type="Proteomes" id="UP001600424">
    <property type="component" value="Unassembled WGS sequence"/>
</dbReference>
<evidence type="ECO:0000256" key="1">
    <source>
        <dbReference type="SAM" id="Phobius"/>
    </source>
</evidence>
<organism evidence="2 3">
    <name type="scientific">Streptomyces wedmorensis</name>
    <dbReference type="NCBI Taxonomy" id="43759"/>
    <lineage>
        <taxon>Bacteria</taxon>
        <taxon>Bacillati</taxon>
        <taxon>Actinomycetota</taxon>
        <taxon>Actinomycetes</taxon>
        <taxon>Kitasatosporales</taxon>
        <taxon>Streptomycetaceae</taxon>
        <taxon>Streptomyces</taxon>
    </lineage>
</organism>